<dbReference type="SUPFAM" id="SSF55961">
    <property type="entry name" value="Bet v1-like"/>
    <property type="match status" value="1"/>
</dbReference>
<comment type="similarity">
    <text evidence="1">Belongs to the AHA1 family.</text>
</comment>
<accession>A0AAW4FX30</accession>
<comment type="caution">
    <text evidence="3">The sequence shown here is derived from an EMBL/GenBank/DDBJ whole genome shotgun (WGS) entry which is preliminary data.</text>
</comment>
<dbReference type="InterPro" id="IPR023393">
    <property type="entry name" value="START-like_dom_sf"/>
</dbReference>
<sequence>MTPQAGMDDGGYARIVAPDAARIERLLPGPIERIWAYLTEEDKRRQWMASGTIGAIAESTVEHIFRHEDLGTDCGEPPTKYAALAGESRIHGRIIACKPPYLLAYTWGEGTPTPSQVRFDLEAKGSEVLLVVTHSRIATQEMMASVAAGWHTHLDILADVVSGRTSHGFWNKHTRLEQEYARQIAAR</sequence>
<dbReference type="Gene3D" id="3.30.530.20">
    <property type="match status" value="1"/>
</dbReference>
<evidence type="ECO:0000256" key="1">
    <source>
        <dbReference type="ARBA" id="ARBA00006817"/>
    </source>
</evidence>
<evidence type="ECO:0000259" key="2">
    <source>
        <dbReference type="Pfam" id="PF08327"/>
    </source>
</evidence>
<dbReference type="CDD" id="cd08899">
    <property type="entry name" value="SRPBCC_CalC_Aha1-like_6"/>
    <property type="match status" value="1"/>
</dbReference>
<evidence type="ECO:0000313" key="4">
    <source>
        <dbReference type="Proteomes" id="UP000744980"/>
    </source>
</evidence>
<dbReference type="Pfam" id="PF08327">
    <property type="entry name" value="AHSA1"/>
    <property type="match status" value="1"/>
</dbReference>
<dbReference type="EMBL" id="WXFA01000057">
    <property type="protein sequence ID" value="MBM3095835.1"/>
    <property type="molecule type" value="Genomic_DNA"/>
</dbReference>
<evidence type="ECO:0000313" key="3">
    <source>
        <dbReference type="EMBL" id="MBM3095835.1"/>
    </source>
</evidence>
<dbReference type="Proteomes" id="UP000744980">
    <property type="component" value="Unassembled WGS sequence"/>
</dbReference>
<dbReference type="RefSeq" id="WP_025427857.1">
    <property type="nucleotide sequence ID" value="NZ_CP083370.1"/>
</dbReference>
<keyword evidence="4" id="KW-1185">Reference proteome</keyword>
<protein>
    <submittedName>
        <fullName evidence="3">ATPase</fullName>
    </submittedName>
</protein>
<feature type="domain" description="Activator of Hsp90 ATPase homologue 1/2-like C-terminal" evidence="2">
    <location>
        <begin position="30"/>
        <end position="161"/>
    </location>
</feature>
<organism evidence="3 4">
    <name type="scientific">Ensifer canadensis</name>
    <dbReference type="NCBI Taxonomy" id="555315"/>
    <lineage>
        <taxon>Bacteria</taxon>
        <taxon>Pseudomonadati</taxon>
        <taxon>Pseudomonadota</taxon>
        <taxon>Alphaproteobacteria</taxon>
        <taxon>Hyphomicrobiales</taxon>
        <taxon>Rhizobiaceae</taxon>
        <taxon>Sinorhizobium/Ensifer group</taxon>
        <taxon>Ensifer</taxon>
    </lineage>
</organism>
<proteinExistence type="inferred from homology"/>
<name>A0AAW4FX30_9HYPH</name>
<reference evidence="3 4" key="1">
    <citation type="submission" date="2020-01" db="EMBL/GenBank/DDBJ databases">
        <title>Draft genome assembly of Ensifer adhaerens T173.</title>
        <authorList>
            <person name="Craig J.E."/>
            <person name="Stinchcombe J.R."/>
        </authorList>
    </citation>
    <scope>NUCLEOTIDE SEQUENCE [LARGE SCALE GENOMIC DNA]</scope>
    <source>
        <strain evidence="3 4">T173</strain>
    </source>
</reference>
<dbReference type="AlphaFoldDB" id="A0AAW4FX30"/>
<dbReference type="InterPro" id="IPR013538">
    <property type="entry name" value="ASHA1/2-like_C"/>
</dbReference>
<gene>
    <name evidence="3" type="ORF">GFB56_34640</name>
</gene>